<name>A0A0F4TI38_PSEFL</name>
<dbReference type="OrthoDB" id="7003120at2"/>
<evidence type="ECO:0000313" key="2">
    <source>
        <dbReference type="Proteomes" id="UP000033588"/>
    </source>
</evidence>
<dbReference type="PATRIC" id="fig|294.132.peg.3556"/>
<comment type="caution">
    <text evidence="1">The sequence shown here is derived from an EMBL/GenBank/DDBJ whole genome shotgun (WGS) entry which is preliminary data.</text>
</comment>
<accession>A0A0F4TI38</accession>
<dbReference type="EMBL" id="LACC01000026">
    <property type="protein sequence ID" value="KJZ43072.1"/>
    <property type="molecule type" value="Genomic_DNA"/>
</dbReference>
<protein>
    <submittedName>
        <fullName evidence="1">Uncharacterized protein</fullName>
    </submittedName>
</protein>
<reference evidence="1 2" key="1">
    <citation type="submission" date="2015-03" db="EMBL/GenBank/DDBJ databases">
        <title>Comparative genomics of Pseudomonas insights into diversity of traits involved in vanlence and defense.</title>
        <authorList>
            <person name="Qin Y."/>
        </authorList>
    </citation>
    <scope>NUCLEOTIDE SEQUENCE [LARGE SCALE GENOMIC DNA]</scope>
    <source>
        <strain evidence="1 2">C8</strain>
    </source>
</reference>
<dbReference type="Proteomes" id="UP000033588">
    <property type="component" value="Unassembled WGS sequence"/>
</dbReference>
<proteinExistence type="predicted"/>
<evidence type="ECO:0000313" key="1">
    <source>
        <dbReference type="EMBL" id="KJZ43072.1"/>
    </source>
</evidence>
<organism evidence="1 2">
    <name type="scientific">Pseudomonas fluorescens</name>
    <dbReference type="NCBI Taxonomy" id="294"/>
    <lineage>
        <taxon>Bacteria</taxon>
        <taxon>Pseudomonadati</taxon>
        <taxon>Pseudomonadota</taxon>
        <taxon>Gammaproteobacteria</taxon>
        <taxon>Pseudomonadales</taxon>
        <taxon>Pseudomonadaceae</taxon>
        <taxon>Pseudomonas</taxon>
    </lineage>
</organism>
<dbReference type="RefSeq" id="WP_046042524.1">
    <property type="nucleotide sequence ID" value="NZ_LACC01000026.1"/>
</dbReference>
<dbReference type="AlphaFoldDB" id="A0A0F4TI38"/>
<sequence length="117" mass="13215">MPVIAIVLEGEVTQAQSLLKFHKTLGVSLHSLKDSWLNERPIVEVEIFEGDYQEKAKIIRSVLKIIHEEHLVAKFYEIPFGEQYAGNSQLQTWEVDAALVGGILDAADKEVDRQLDN</sequence>
<gene>
    <name evidence="1" type="ORF">VC35_21795</name>
</gene>